<gene>
    <name evidence="1" type="ORF">VNO77_19486</name>
</gene>
<accession>A0AAN9QKJ5</accession>
<sequence>MSPSKRNRASLLTRLHACTTYLVNDRNHRIFYGQPRPVQETFFKIEQMKVELYLYSSTDENSNGNPGPLGYGGLLRDAIYHILPVTRNEASHTASKPLHYSIVMRLIINMLHSSRKSRI</sequence>
<dbReference type="AlphaFoldDB" id="A0AAN9QKJ5"/>
<reference evidence="1 2" key="1">
    <citation type="submission" date="2024-01" db="EMBL/GenBank/DDBJ databases">
        <title>The genomes of 5 underutilized Papilionoideae crops provide insights into root nodulation and disease resistanc.</title>
        <authorList>
            <person name="Jiang F."/>
        </authorList>
    </citation>
    <scope>NUCLEOTIDE SEQUENCE [LARGE SCALE GENOMIC DNA]</scope>
    <source>
        <strain evidence="1">LVBAO_FW01</strain>
        <tissue evidence="1">Leaves</tissue>
    </source>
</reference>
<dbReference type="EMBL" id="JAYMYQ010000004">
    <property type="protein sequence ID" value="KAK7338852.1"/>
    <property type="molecule type" value="Genomic_DNA"/>
</dbReference>
<evidence type="ECO:0000313" key="2">
    <source>
        <dbReference type="Proteomes" id="UP001367508"/>
    </source>
</evidence>
<proteinExistence type="predicted"/>
<keyword evidence="2" id="KW-1185">Reference proteome</keyword>
<evidence type="ECO:0000313" key="1">
    <source>
        <dbReference type="EMBL" id="KAK7338852.1"/>
    </source>
</evidence>
<comment type="caution">
    <text evidence="1">The sequence shown here is derived from an EMBL/GenBank/DDBJ whole genome shotgun (WGS) entry which is preliminary data.</text>
</comment>
<protein>
    <submittedName>
        <fullName evidence="1">Uncharacterized protein</fullName>
    </submittedName>
</protein>
<dbReference type="Proteomes" id="UP001367508">
    <property type="component" value="Unassembled WGS sequence"/>
</dbReference>
<name>A0AAN9QKJ5_CANGL</name>
<organism evidence="1 2">
    <name type="scientific">Canavalia gladiata</name>
    <name type="common">Sword bean</name>
    <name type="synonym">Dolichos gladiatus</name>
    <dbReference type="NCBI Taxonomy" id="3824"/>
    <lineage>
        <taxon>Eukaryota</taxon>
        <taxon>Viridiplantae</taxon>
        <taxon>Streptophyta</taxon>
        <taxon>Embryophyta</taxon>
        <taxon>Tracheophyta</taxon>
        <taxon>Spermatophyta</taxon>
        <taxon>Magnoliopsida</taxon>
        <taxon>eudicotyledons</taxon>
        <taxon>Gunneridae</taxon>
        <taxon>Pentapetalae</taxon>
        <taxon>rosids</taxon>
        <taxon>fabids</taxon>
        <taxon>Fabales</taxon>
        <taxon>Fabaceae</taxon>
        <taxon>Papilionoideae</taxon>
        <taxon>50 kb inversion clade</taxon>
        <taxon>NPAAA clade</taxon>
        <taxon>indigoferoid/millettioid clade</taxon>
        <taxon>Phaseoleae</taxon>
        <taxon>Canavalia</taxon>
    </lineage>
</organism>